<protein>
    <submittedName>
        <fullName evidence="2">Uncharacterized protein</fullName>
    </submittedName>
</protein>
<comment type="caution">
    <text evidence="2">The sequence shown here is derived from an EMBL/GenBank/DDBJ whole genome shotgun (WGS) entry which is preliminary data.</text>
</comment>
<feature type="compositionally biased region" description="Polar residues" evidence="1">
    <location>
        <begin position="291"/>
        <end position="301"/>
    </location>
</feature>
<dbReference type="AlphaFoldDB" id="A0A8H5H6P7"/>
<dbReference type="EMBL" id="JAACJN010000081">
    <property type="protein sequence ID" value="KAF5377764.1"/>
    <property type="molecule type" value="Genomic_DNA"/>
</dbReference>
<evidence type="ECO:0000256" key="1">
    <source>
        <dbReference type="SAM" id="MobiDB-lite"/>
    </source>
</evidence>
<reference evidence="2 3" key="1">
    <citation type="journal article" date="2020" name="ISME J.">
        <title>Uncovering the hidden diversity of litter-decomposition mechanisms in mushroom-forming fungi.</title>
        <authorList>
            <person name="Floudas D."/>
            <person name="Bentzer J."/>
            <person name="Ahren D."/>
            <person name="Johansson T."/>
            <person name="Persson P."/>
            <person name="Tunlid A."/>
        </authorList>
    </citation>
    <scope>NUCLEOTIDE SEQUENCE [LARGE SCALE GENOMIC DNA]</scope>
    <source>
        <strain evidence="2 3">CBS 406.79</strain>
    </source>
</reference>
<feature type="region of interest" description="Disordered" evidence="1">
    <location>
        <begin position="289"/>
        <end position="318"/>
    </location>
</feature>
<gene>
    <name evidence="2" type="ORF">D9757_008086</name>
</gene>
<keyword evidence="3" id="KW-1185">Reference proteome</keyword>
<dbReference type="OrthoDB" id="2876013at2759"/>
<feature type="compositionally biased region" description="Polar residues" evidence="1">
    <location>
        <begin position="1"/>
        <end position="24"/>
    </location>
</feature>
<accession>A0A8H5H6P7</accession>
<evidence type="ECO:0000313" key="3">
    <source>
        <dbReference type="Proteomes" id="UP000518752"/>
    </source>
</evidence>
<sequence length="650" mass="72495">MSRPGTTNHLSRSLSFAMQKSSQCHPPRHFYHTHEYAQAHGPSGSQSFARNIPHYAGQIEGDGKENYRGHSRQVSPFRAMFNPGNAHSEANEIANRGFPIQNTNLSAPTQRFTLQTHCGGPPLQMDESDYCARALQTPYLPAQFIAATPFPYRSNTHHDRKNNFGEFNSVDLPQHGVPFSSGEPSVSGVLHAKRTGFSSGCSVSAGQHEVLSNIGQTRRADGSHDTISTTSAAWDASDQLSYGFTGQFGVPIPTQAQIPAMIRRDMVSHERRCPISISYQNEASFQHIAGHSQSNNSSTITGRGGANARSRPQSLNERAPVVVPSRNALSSQVVLEDTLKSSQDPRLTSSIVDIFLRSPDKKNPITFLSSRMESAGPNSELESELRRGLPTTVSPLFGSDVMSSVLVCNEWVNRQENHRDAMVHLCRLVLSAVCREPMSFSVDKIVHYRNLISNMILMFKHSQPVHVEIFKRMMVATAEYLFTRLFEMWLDLASKKTWKPISDYGLIHYGIIQARILGMLFEMGLMTFSRWMSLAWFLYEHPPHQYRLYAMLSLIASPAGGVILRHTELRELGDFLAAVGRKYVVPPLGGIFPDVFFADFPSAGEEERRAVFEGVRERVKVGFLYLNASTINADMSPAITENDLFVEDEK</sequence>
<feature type="region of interest" description="Disordered" evidence="1">
    <location>
        <begin position="1"/>
        <end position="28"/>
    </location>
</feature>
<evidence type="ECO:0000313" key="2">
    <source>
        <dbReference type="EMBL" id="KAF5377764.1"/>
    </source>
</evidence>
<name>A0A8H5H6P7_9AGAR</name>
<proteinExistence type="predicted"/>
<organism evidence="2 3">
    <name type="scientific">Collybiopsis confluens</name>
    <dbReference type="NCBI Taxonomy" id="2823264"/>
    <lineage>
        <taxon>Eukaryota</taxon>
        <taxon>Fungi</taxon>
        <taxon>Dikarya</taxon>
        <taxon>Basidiomycota</taxon>
        <taxon>Agaricomycotina</taxon>
        <taxon>Agaricomycetes</taxon>
        <taxon>Agaricomycetidae</taxon>
        <taxon>Agaricales</taxon>
        <taxon>Marasmiineae</taxon>
        <taxon>Omphalotaceae</taxon>
        <taxon>Collybiopsis</taxon>
    </lineage>
</organism>
<dbReference type="Proteomes" id="UP000518752">
    <property type="component" value="Unassembled WGS sequence"/>
</dbReference>